<evidence type="ECO:0000313" key="4">
    <source>
        <dbReference type="Proteomes" id="UP000019374"/>
    </source>
</evidence>
<feature type="compositionally biased region" description="Basic and acidic residues" evidence="1">
    <location>
        <begin position="85"/>
        <end position="104"/>
    </location>
</feature>
<accession>T5AE50</accession>
<keyword evidence="2" id="KW-0732">Signal</keyword>
<feature type="signal peptide" evidence="2">
    <location>
        <begin position="1"/>
        <end position="17"/>
    </location>
</feature>
<proteinExistence type="predicted"/>
<dbReference type="HOGENOM" id="CLU_1982227_0_0_1"/>
<feature type="region of interest" description="Disordered" evidence="1">
    <location>
        <begin position="80"/>
        <end position="126"/>
    </location>
</feature>
<sequence length="126" mass="13153">MKSCNAILFACAGMVFAGPIAPRQDDTDGQGSVCNKFGLDLDQCIRATTACISETCPSDPTKQVGFEDIEACVGAKSKAANNEDTAAKKPTDQEKKPTGLEKKPTGLKKNPTGVDKTTKNKGAASN</sequence>
<feature type="chain" id="PRO_5005375421" evidence="2">
    <location>
        <begin position="18"/>
        <end position="126"/>
    </location>
</feature>
<evidence type="ECO:0000313" key="3">
    <source>
        <dbReference type="EMBL" id="EQL00864.1"/>
    </source>
</evidence>
<evidence type="ECO:0000256" key="1">
    <source>
        <dbReference type="SAM" id="MobiDB-lite"/>
    </source>
</evidence>
<gene>
    <name evidence="3" type="ORF">OCS_03423</name>
</gene>
<evidence type="ECO:0000256" key="2">
    <source>
        <dbReference type="SAM" id="SignalP"/>
    </source>
</evidence>
<organism evidence="3 4">
    <name type="scientific">Ophiocordyceps sinensis (strain Co18 / CGMCC 3.14243)</name>
    <name type="common">Yarsagumba caterpillar fungus</name>
    <name type="synonym">Hirsutella sinensis</name>
    <dbReference type="NCBI Taxonomy" id="911162"/>
    <lineage>
        <taxon>Eukaryota</taxon>
        <taxon>Fungi</taxon>
        <taxon>Dikarya</taxon>
        <taxon>Ascomycota</taxon>
        <taxon>Pezizomycotina</taxon>
        <taxon>Sordariomycetes</taxon>
        <taxon>Hypocreomycetidae</taxon>
        <taxon>Hypocreales</taxon>
        <taxon>Ophiocordycipitaceae</taxon>
        <taxon>Ophiocordyceps</taxon>
    </lineage>
</organism>
<dbReference type="Proteomes" id="UP000019374">
    <property type="component" value="Unassembled WGS sequence"/>
</dbReference>
<dbReference type="AlphaFoldDB" id="T5AE50"/>
<protein>
    <submittedName>
        <fullName evidence="3">Uncharacterized protein</fullName>
    </submittedName>
</protein>
<reference evidence="3 4" key="1">
    <citation type="journal article" date="2013" name="Chin. Sci. Bull.">
        <title>Genome survey uncovers the secrets of sex and lifestyle in caterpillar fungus.</title>
        <authorList>
            <person name="Hu X."/>
            <person name="Zhang Y."/>
            <person name="Xiao G."/>
            <person name="Zheng P."/>
            <person name="Xia Y."/>
            <person name="Zhang X."/>
            <person name="St Leger R.J."/>
            <person name="Liu X."/>
            <person name="Wang C."/>
        </authorList>
    </citation>
    <scope>NUCLEOTIDE SEQUENCE [LARGE SCALE GENOMIC DNA]</scope>
    <source>
        <strain evidence="4">Co18 / CGMCC 3.14243</strain>
        <tissue evidence="3">Fruit-body</tissue>
    </source>
</reference>
<dbReference type="EMBL" id="KE652673">
    <property type="protein sequence ID" value="EQL00864.1"/>
    <property type="molecule type" value="Genomic_DNA"/>
</dbReference>
<name>T5AE50_OPHSC</name>